<dbReference type="STRING" id="1618563.UU12_C0004G0012"/>
<evidence type="ECO:0000313" key="1">
    <source>
        <dbReference type="EMBL" id="KKR71265.1"/>
    </source>
</evidence>
<evidence type="ECO:0000313" key="2">
    <source>
        <dbReference type="Proteomes" id="UP000034562"/>
    </source>
</evidence>
<organism evidence="1 2">
    <name type="scientific">Candidatus Woesebacteria bacterium GW2011_GWA2_40_7b</name>
    <dbReference type="NCBI Taxonomy" id="1618563"/>
    <lineage>
        <taxon>Bacteria</taxon>
        <taxon>Candidatus Woeseibacteriota</taxon>
    </lineage>
</organism>
<gene>
    <name evidence="1" type="ORF">UU12_C0004G0012</name>
</gene>
<dbReference type="EMBL" id="LBZK01000004">
    <property type="protein sequence ID" value="KKR71265.1"/>
    <property type="molecule type" value="Genomic_DNA"/>
</dbReference>
<sequence length="246" mass="27020">MAESSSEVDNKPGFFKSALSRFSLKGGERVIKKTERELQLEAFESYQESLSKSQDSGVKSIARGLEDKINRLAGKFSEAKKENSGLSSEQFLNEENKGRSHVTIEGAGWNPNDSLMNNWAKKPQSEGWGVLSARGISDLLGERDYVDVDKRFKRSDASSTLPESVVHTVRSSFGGIVNENSHFSQCWTPVTNSDFSKTNIFVGLKREDRQPSASYFTANEGGIRGLAIQVSVPTLATAVEKQASSL</sequence>
<proteinExistence type="predicted"/>
<reference evidence="1 2" key="1">
    <citation type="journal article" date="2015" name="Nature">
        <title>rRNA introns, odd ribosomes, and small enigmatic genomes across a large radiation of phyla.</title>
        <authorList>
            <person name="Brown C.T."/>
            <person name="Hug L.A."/>
            <person name="Thomas B.C."/>
            <person name="Sharon I."/>
            <person name="Castelle C.J."/>
            <person name="Singh A."/>
            <person name="Wilkins M.J."/>
            <person name="Williams K.H."/>
            <person name="Banfield J.F."/>
        </authorList>
    </citation>
    <scope>NUCLEOTIDE SEQUENCE [LARGE SCALE GENOMIC DNA]</scope>
</reference>
<dbReference type="AlphaFoldDB" id="A0A0G0VGT0"/>
<accession>A0A0G0VGT0</accession>
<protein>
    <submittedName>
        <fullName evidence="1">Uncharacterized protein</fullName>
    </submittedName>
</protein>
<comment type="caution">
    <text evidence="1">The sequence shown here is derived from an EMBL/GenBank/DDBJ whole genome shotgun (WGS) entry which is preliminary data.</text>
</comment>
<name>A0A0G0VGT0_9BACT</name>
<dbReference type="Proteomes" id="UP000034562">
    <property type="component" value="Unassembled WGS sequence"/>
</dbReference>